<feature type="transmembrane region" description="Helical" evidence="1">
    <location>
        <begin position="78"/>
        <end position="98"/>
    </location>
</feature>
<proteinExistence type="predicted"/>
<evidence type="ECO:0000313" key="3">
    <source>
        <dbReference type="Proteomes" id="UP000182054"/>
    </source>
</evidence>
<name>A0A1I0SKL4_9NOCA</name>
<feature type="transmembrane region" description="Helical" evidence="1">
    <location>
        <begin position="6"/>
        <end position="23"/>
    </location>
</feature>
<evidence type="ECO:0000256" key="1">
    <source>
        <dbReference type="SAM" id="Phobius"/>
    </source>
</evidence>
<protein>
    <submittedName>
        <fullName evidence="2">Uncharacterized protein</fullName>
    </submittedName>
</protein>
<dbReference type="EMBL" id="FOJN01000001">
    <property type="protein sequence ID" value="SFA40054.1"/>
    <property type="molecule type" value="Genomic_DNA"/>
</dbReference>
<dbReference type="Proteomes" id="UP000182054">
    <property type="component" value="Unassembled WGS sequence"/>
</dbReference>
<accession>A0A1I0SKL4</accession>
<organism evidence="2 3">
    <name type="scientific">Rhodococcoides kroppenstedtii</name>
    <dbReference type="NCBI Taxonomy" id="293050"/>
    <lineage>
        <taxon>Bacteria</taxon>
        <taxon>Bacillati</taxon>
        <taxon>Actinomycetota</taxon>
        <taxon>Actinomycetes</taxon>
        <taxon>Mycobacteriales</taxon>
        <taxon>Nocardiaceae</taxon>
        <taxon>Rhodococcoides</taxon>
    </lineage>
</organism>
<reference evidence="2 3" key="1">
    <citation type="submission" date="2016-10" db="EMBL/GenBank/DDBJ databases">
        <authorList>
            <person name="de Groot N.N."/>
        </authorList>
    </citation>
    <scope>NUCLEOTIDE SEQUENCE [LARGE SCALE GENOMIC DNA]</scope>
    <source>
        <strain evidence="2 3">DSM 44908</strain>
    </source>
</reference>
<feature type="transmembrane region" description="Helical" evidence="1">
    <location>
        <begin position="54"/>
        <end position="72"/>
    </location>
</feature>
<dbReference type="AlphaFoldDB" id="A0A1I0SKL4"/>
<keyword evidence="1" id="KW-0812">Transmembrane</keyword>
<evidence type="ECO:0000313" key="2">
    <source>
        <dbReference type="EMBL" id="SFA40054.1"/>
    </source>
</evidence>
<gene>
    <name evidence="2" type="ORF">SAMN05444374_101425</name>
</gene>
<keyword evidence="1" id="KW-0472">Membrane</keyword>
<sequence length="113" mass="12238">MAGLVIAGVLLALGVTLTVRSNVEISRSNRGFRLPVLFGRFAVRPSRAVLRRRLLGTVAILAGAWQILDVIWNVRPGWAIAAFAAFAIGGCLLPPLVVTLRHNRHHPAAESRL</sequence>
<keyword evidence="1" id="KW-1133">Transmembrane helix</keyword>